<sequence length="226" mass="25573">MAIARVAIRVWSWELPLRIVCLQSIIEGWVSEAAKLTPGLKVLKYHGSEDERLYLVLCGWGESSFGLRMMGRSRHRSWTGFWQSIDVLDKSTFGPFDEAFSLSDGTFDGGFLSHCKNLLGLVMLWREKELPGIDFDIPPKRFISIPVPLYYLQNTWYMKVLAGGRIDVLDDQSSFGSSPGEGFEHFGQKAKFQKKNIGMNISMELRKMTPMATPPEPTQSSILENS</sequence>
<keyword evidence="2" id="KW-1185">Reference proteome</keyword>
<reference evidence="2" key="1">
    <citation type="journal article" date="2014" name="Nat. Commun.">
        <title>Genomic adaptations of the halophilic Dead Sea filamentous fungus Eurotium rubrum.</title>
        <authorList>
            <person name="Kis-Papo T."/>
            <person name="Weig A.R."/>
            <person name="Riley R."/>
            <person name="Persoh D."/>
            <person name="Salamov A."/>
            <person name="Sun H."/>
            <person name="Lipzen A."/>
            <person name="Wasser S.P."/>
            <person name="Rambold G."/>
            <person name="Grigoriev I.V."/>
            <person name="Nevo E."/>
        </authorList>
    </citation>
    <scope>NUCLEOTIDE SEQUENCE [LARGE SCALE GENOMIC DNA]</scope>
    <source>
        <strain evidence="2">CBS 135680</strain>
    </source>
</reference>
<dbReference type="EMBL" id="KK088473">
    <property type="protein sequence ID" value="EYE90086.1"/>
    <property type="molecule type" value="Genomic_DNA"/>
</dbReference>
<gene>
    <name evidence="1" type="ORF">EURHEDRAFT_407175</name>
</gene>
<dbReference type="GeneID" id="63695630"/>
<dbReference type="RefSeq" id="XP_040633776.1">
    <property type="nucleotide sequence ID" value="XM_040780506.1"/>
</dbReference>
<evidence type="ECO:0000313" key="1">
    <source>
        <dbReference type="EMBL" id="EYE90086.1"/>
    </source>
</evidence>
<dbReference type="Proteomes" id="UP000019804">
    <property type="component" value="Unassembled WGS sequence"/>
</dbReference>
<dbReference type="HOGENOM" id="CLU_1224524_0_0_1"/>
<accession>A0A017RZV6</accession>
<dbReference type="STRING" id="1388766.A0A017RZV6"/>
<dbReference type="AlphaFoldDB" id="A0A017RZV6"/>
<protein>
    <submittedName>
        <fullName evidence="1">Uncharacterized protein</fullName>
    </submittedName>
</protein>
<organism evidence="1 2">
    <name type="scientific">Aspergillus ruber (strain CBS 135680)</name>
    <dbReference type="NCBI Taxonomy" id="1388766"/>
    <lineage>
        <taxon>Eukaryota</taxon>
        <taxon>Fungi</taxon>
        <taxon>Dikarya</taxon>
        <taxon>Ascomycota</taxon>
        <taxon>Pezizomycotina</taxon>
        <taxon>Eurotiomycetes</taxon>
        <taxon>Eurotiomycetidae</taxon>
        <taxon>Eurotiales</taxon>
        <taxon>Aspergillaceae</taxon>
        <taxon>Aspergillus</taxon>
        <taxon>Aspergillus subgen. Aspergillus</taxon>
    </lineage>
</organism>
<name>A0A017RZV6_ASPRC</name>
<evidence type="ECO:0000313" key="2">
    <source>
        <dbReference type="Proteomes" id="UP000019804"/>
    </source>
</evidence>
<proteinExistence type="predicted"/>